<dbReference type="SUPFAM" id="SSF52540">
    <property type="entry name" value="P-loop containing nucleoside triphosphate hydrolases"/>
    <property type="match status" value="1"/>
</dbReference>
<sequence>MEGGHVTGGIPGAAPDRSRPRPKVFGIGLSRTGTRSLTAALRTLGFDTVHYPSDPATYRTLLAGTGRFPLLADHDGITDISVVPYYEELDLDWPGAKFILTVREEQAWLRSCATHWARPVDSKTDRGEGYPDMQRFLRAAVYGCLEFNPERFARVHRRHVEQVLHHFAGRDDDLLVLDIAGGEGYERLAPFLGKQVPDQPFPNVNRPSPAQDRP</sequence>
<feature type="region of interest" description="Disordered" evidence="1">
    <location>
        <begin position="193"/>
        <end position="214"/>
    </location>
</feature>
<feature type="compositionally biased region" description="Gly residues" evidence="1">
    <location>
        <begin position="1"/>
        <end position="11"/>
    </location>
</feature>
<dbReference type="KEGG" id="salw:CP975_02875"/>
<dbReference type="Pfam" id="PF17784">
    <property type="entry name" value="Sulfotransfer_4"/>
    <property type="match status" value="1"/>
</dbReference>
<reference evidence="2 3" key="1">
    <citation type="submission" date="2017-09" db="EMBL/GenBank/DDBJ databases">
        <authorList>
            <person name="Lee N."/>
            <person name="Cho B.-K."/>
        </authorList>
    </citation>
    <scope>NUCLEOTIDE SEQUENCE [LARGE SCALE GENOMIC DNA]</scope>
    <source>
        <strain evidence="2 3">ATCC 12461</strain>
    </source>
</reference>
<keyword evidence="3" id="KW-1185">Reference proteome</keyword>
<dbReference type="AlphaFoldDB" id="A0A5J6HHM9"/>
<proteinExistence type="predicted"/>
<name>A0A5J6HHM9_STRAD</name>
<evidence type="ECO:0008006" key="4">
    <source>
        <dbReference type="Google" id="ProtNLM"/>
    </source>
</evidence>
<gene>
    <name evidence="2" type="ORF">CP975_02875</name>
</gene>
<dbReference type="PANTHER" id="PTHR36978">
    <property type="entry name" value="P-LOOP CONTAINING NUCLEOTIDE TRIPHOSPHATE HYDROLASE"/>
    <property type="match status" value="1"/>
</dbReference>
<evidence type="ECO:0000313" key="2">
    <source>
        <dbReference type="EMBL" id="QEV16585.1"/>
    </source>
</evidence>
<evidence type="ECO:0000313" key="3">
    <source>
        <dbReference type="Proteomes" id="UP000326553"/>
    </source>
</evidence>
<organism evidence="2 3">
    <name type="scientific">Streptomyces alboniger</name>
    <dbReference type="NCBI Taxonomy" id="132473"/>
    <lineage>
        <taxon>Bacteria</taxon>
        <taxon>Bacillati</taxon>
        <taxon>Actinomycetota</taxon>
        <taxon>Actinomycetes</taxon>
        <taxon>Kitasatosporales</taxon>
        <taxon>Streptomycetaceae</taxon>
        <taxon>Streptomyces</taxon>
        <taxon>Streptomyces aurantiacus group</taxon>
    </lineage>
</organism>
<dbReference type="InterPro" id="IPR040632">
    <property type="entry name" value="Sulfotransfer_4"/>
</dbReference>
<protein>
    <recommendedName>
        <fullName evidence="4">Sulfotransferase family protein</fullName>
    </recommendedName>
</protein>
<dbReference type="Proteomes" id="UP000326553">
    <property type="component" value="Chromosome"/>
</dbReference>
<feature type="region of interest" description="Disordered" evidence="1">
    <location>
        <begin position="1"/>
        <end position="22"/>
    </location>
</feature>
<accession>A0A5J6HHM9</accession>
<dbReference type="EMBL" id="CP023695">
    <property type="protein sequence ID" value="QEV16585.1"/>
    <property type="molecule type" value="Genomic_DNA"/>
</dbReference>
<dbReference type="Gene3D" id="3.40.50.300">
    <property type="entry name" value="P-loop containing nucleotide triphosphate hydrolases"/>
    <property type="match status" value="1"/>
</dbReference>
<evidence type="ECO:0000256" key="1">
    <source>
        <dbReference type="SAM" id="MobiDB-lite"/>
    </source>
</evidence>
<dbReference type="InterPro" id="IPR027417">
    <property type="entry name" value="P-loop_NTPase"/>
</dbReference>
<dbReference type="PANTHER" id="PTHR36978:SF4">
    <property type="entry name" value="P-LOOP CONTAINING NUCLEOSIDE TRIPHOSPHATE HYDROLASE PROTEIN"/>
    <property type="match status" value="1"/>
</dbReference>